<keyword evidence="3" id="KW-1185">Reference proteome</keyword>
<evidence type="ECO:0000256" key="1">
    <source>
        <dbReference type="SAM" id="SignalP"/>
    </source>
</evidence>
<dbReference type="AlphaFoldDB" id="A0A4R2L9Q1"/>
<dbReference type="RefSeq" id="WP_132093414.1">
    <property type="nucleotide sequence ID" value="NZ_JANKAQ010000015.1"/>
</dbReference>
<reference evidence="2 3" key="1">
    <citation type="submission" date="2019-03" db="EMBL/GenBank/DDBJ databases">
        <title>Genomic Encyclopedia of Type Strains, Phase IV (KMG-IV): sequencing the most valuable type-strain genomes for metagenomic binning, comparative biology and taxonomic classification.</title>
        <authorList>
            <person name="Goeker M."/>
        </authorList>
    </citation>
    <scope>NUCLEOTIDE SEQUENCE [LARGE SCALE GENOMIC DNA]</scope>
    <source>
        <strain evidence="2 3">DSM 28559</strain>
    </source>
</reference>
<name>A0A4R2L9Q1_9FIRM</name>
<evidence type="ECO:0008006" key="4">
    <source>
        <dbReference type="Google" id="ProtNLM"/>
    </source>
</evidence>
<dbReference type="OrthoDB" id="9811552at2"/>
<accession>A0A4R2L9Q1</accession>
<feature type="signal peptide" evidence="1">
    <location>
        <begin position="1"/>
        <end position="22"/>
    </location>
</feature>
<feature type="chain" id="PRO_5038939133" description="Lipoprotein" evidence="1">
    <location>
        <begin position="23"/>
        <end position="197"/>
    </location>
</feature>
<organism evidence="2 3">
    <name type="scientific">Frisingicoccus caecimuris</name>
    <dbReference type="NCBI Taxonomy" id="1796636"/>
    <lineage>
        <taxon>Bacteria</taxon>
        <taxon>Bacillati</taxon>
        <taxon>Bacillota</taxon>
        <taxon>Clostridia</taxon>
        <taxon>Lachnospirales</taxon>
        <taxon>Lachnospiraceae</taxon>
        <taxon>Frisingicoccus</taxon>
    </lineage>
</organism>
<evidence type="ECO:0000313" key="3">
    <source>
        <dbReference type="Proteomes" id="UP000295711"/>
    </source>
</evidence>
<dbReference type="Proteomes" id="UP000295711">
    <property type="component" value="Unassembled WGS sequence"/>
</dbReference>
<evidence type="ECO:0000313" key="2">
    <source>
        <dbReference type="EMBL" id="TCO82909.1"/>
    </source>
</evidence>
<comment type="caution">
    <text evidence="2">The sequence shown here is derived from an EMBL/GenBank/DDBJ whole genome shotgun (WGS) entry which is preliminary data.</text>
</comment>
<dbReference type="PROSITE" id="PS51257">
    <property type="entry name" value="PROKAR_LIPOPROTEIN"/>
    <property type="match status" value="1"/>
</dbReference>
<protein>
    <recommendedName>
        <fullName evidence="4">Lipoprotein</fullName>
    </recommendedName>
</protein>
<proteinExistence type="predicted"/>
<sequence>MMKTYRSLSVFLIAVMLVGLCACGSKEGNAKGNGYKKEVDTYTHEKDDATISFEIAKELGYQEKTSDTNTLELENQENDTLIEIVYFHENSKSSTVVREADYYGEGFSDFEHITIGDYKGSKVFRDWGKADEIHECEIRLVLTEPSDKNMVYAVKVNFRKGLQCEDLDVKEFVDSEDYMHFLSSFKATLEDSEEETK</sequence>
<gene>
    <name evidence="2" type="ORF">EV212_11420</name>
</gene>
<dbReference type="EMBL" id="SLXA01000014">
    <property type="protein sequence ID" value="TCO82909.1"/>
    <property type="molecule type" value="Genomic_DNA"/>
</dbReference>
<keyword evidence="1" id="KW-0732">Signal</keyword>